<dbReference type="RefSeq" id="WP_379537593.1">
    <property type="nucleotide sequence ID" value="NZ_JBHSDR010000003.1"/>
</dbReference>
<dbReference type="PANTHER" id="PTHR14084">
    <property type="entry name" value="KYNURENINASE"/>
    <property type="match status" value="1"/>
</dbReference>
<dbReference type="PANTHER" id="PTHR14084:SF0">
    <property type="entry name" value="KYNURENINASE"/>
    <property type="match status" value="1"/>
</dbReference>
<dbReference type="EC" id="3.7.1.3" evidence="4 5"/>
<feature type="modified residue" description="N6-(pyridoxal phosphate)lysine" evidence="4">
    <location>
        <position position="220"/>
    </location>
</feature>
<reference evidence="8" key="1">
    <citation type="journal article" date="2019" name="Int. J. Syst. Evol. Microbiol.">
        <title>The Global Catalogue of Microorganisms (GCM) 10K type strain sequencing project: providing services to taxonomists for standard genome sequencing and annotation.</title>
        <authorList>
            <consortium name="The Broad Institute Genomics Platform"/>
            <consortium name="The Broad Institute Genome Sequencing Center for Infectious Disease"/>
            <person name="Wu L."/>
            <person name="Ma J."/>
        </authorList>
    </citation>
    <scope>NUCLEOTIDE SEQUENCE [LARGE SCALE GENOMIC DNA]</scope>
    <source>
        <strain evidence="8">CGMCC 1.12989</strain>
    </source>
</reference>
<feature type="binding site" evidence="4">
    <location>
        <position position="249"/>
    </location>
    <ligand>
        <name>pyridoxal 5'-phosphate</name>
        <dbReference type="ChEBI" id="CHEBI:597326"/>
    </ligand>
</feature>
<dbReference type="InterPro" id="IPR010111">
    <property type="entry name" value="Kynureninase"/>
</dbReference>
<dbReference type="NCBIfam" id="TIGR01814">
    <property type="entry name" value="kynureninase"/>
    <property type="match status" value="1"/>
</dbReference>
<evidence type="ECO:0000256" key="1">
    <source>
        <dbReference type="ARBA" id="ARBA00022642"/>
    </source>
</evidence>
<comment type="catalytic activity">
    <reaction evidence="4 6">
        <text>L-kynurenine + H2O = anthranilate + L-alanine + H(+)</text>
        <dbReference type="Rhea" id="RHEA:16813"/>
        <dbReference type="ChEBI" id="CHEBI:15377"/>
        <dbReference type="ChEBI" id="CHEBI:15378"/>
        <dbReference type="ChEBI" id="CHEBI:16567"/>
        <dbReference type="ChEBI" id="CHEBI:57959"/>
        <dbReference type="ChEBI" id="CHEBI:57972"/>
        <dbReference type="EC" id="3.7.1.3"/>
    </reaction>
</comment>
<evidence type="ECO:0000256" key="6">
    <source>
        <dbReference type="PIRNR" id="PIRNR038800"/>
    </source>
</evidence>
<feature type="binding site" evidence="4">
    <location>
        <begin position="125"/>
        <end position="128"/>
    </location>
    <ligand>
        <name>pyridoxal 5'-phosphate</name>
        <dbReference type="ChEBI" id="CHEBI:597326"/>
    </ligand>
</feature>
<dbReference type="InterPro" id="IPR015424">
    <property type="entry name" value="PyrdxlP-dep_Trfase"/>
</dbReference>
<dbReference type="InterPro" id="IPR015421">
    <property type="entry name" value="PyrdxlP-dep_Trfase_major"/>
</dbReference>
<comment type="caution">
    <text evidence="7">The sequence shown here is derived from an EMBL/GenBank/DDBJ whole genome shotgun (WGS) entry which is preliminary data.</text>
</comment>
<evidence type="ECO:0000256" key="3">
    <source>
        <dbReference type="ARBA" id="ARBA00022898"/>
    </source>
</evidence>
<comment type="pathway">
    <text evidence="4 6">Cofactor biosynthesis; NAD(+) biosynthesis; quinolinate from L-kynurenine: step 2/3.</text>
</comment>
<keyword evidence="2 4" id="KW-0378">Hydrolase</keyword>
<evidence type="ECO:0000256" key="4">
    <source>
        <dbReference type="HAMAP-Rule" id="MF_01970"/>
    </source>
</evidence>
<feature type="binding site" evidence="4">
    <location>
        <position position="194"/>
    </location>
    <ligand>
        <name>pyridoxal 5'-phosphate</name>
        <dbReference type="ChEBI" id="CHEBI:597326"/>
    </ligand>
</feature>
<organism evidence="7 8">
    <name type="scientific">Novosphingobium tardum</name>
    <dbReference type="NCBI Taxonomy" id="1538021"/>
    <lineage>
        <taxon>Bacteria</taxon>
        <taxon>Pseudomonadati</taxon>
        <taxon>Pseudomonadota</taxon>
        <taxon>Alphaproteobacteria</taxon>
        <taxon>Sphingomonadales</taxon>
        <taxon>Sphingomonadaceae</taxon>
        <taxon>Novosphingobium</taxon>
    </lineage>
</organism>
<dbReference type="Gene3D" id="3.40.640.10">
    <property type="entry name" value="Type I PLP-dependent aspartate aminotransferase-like (Major domain)"/>
    <property type="match status" value="1"/>
</dbReference>
<comment type="function">
    <text evidence="4 6">Catalyzes the cleavage of L-kynurenine (L-Kyn) and L-3-hydroxykynurenine (L-3OHKyn) into anthranilic acid (AA) and 3-hydroxyanthranilic acid (3-OHAA), respectively.</text>
</comment>
<accession>A0ABV8RM19</accession>
<dbReference type="HAMAP" id="MF_01970">
    <property type="entry name" value="Kynureninase"/>
    <property type="match status" value="1"/>
</dbReference>
<feature type="binding site" evidence="4">
    <location>
        <position position="219"/>
    </location>
    <ligand>
        <name>pyridoxal 5'-phosphate</name>
        <dbReference type="ChEBI" id="CHEBI:597326"/>
    </ligand>
</feature>
<feature type="binding site" evidence="4">
    <location>
        <position position="98"/>
    </location>
    <ligand>
        <name>pyridoxal 5'-phosphate</name>
        <dbReference type="ChEBI" id="CHEBI:597326"/>
    </ligand>
</feature>
<evidence type="ECO:0000313" key="7">
    <source>
        <dbReference type="EMBL" id="MFC4294128.1"/>
    </source>
</evidence>
<keyword evidence="1 4" id="KW-0662">Pyridine nucleotide biosynthesis</keyword>
<feature type="binding site" evidence="4">
    <location>
        <position position="165"/>
    </location>
    <ligand>
        <name>pyridoxal 5'-phosphate</name>
        <dbReference type="ChEBI" id="CHEBI:597326"/>
    </ligand>
</feature>
<dbReference type="Gene3D" id="3.90.1150.10">
    <property type="entry name" value="Aspartate Aminotransferase, domain 1"/>
    <property type="match status" value="1"/>
</dbReference>
<dbReference type="Proteomes" id="UP001595828">
    <property type="component" value="Unassembled WGS sequence"/>
</dbReference>
<comment type="similarity">
    <text evidence="4 6">Belongs to the kynureninase family.</text>
</comment>
<feature type="binding site" evidence="4">
    <location>
        <position position="275"/>
    </location>
    <ligand>
        <name>pyridoxal 5'-phosphate</name>
        <dbReference type="ChEBI" id="CHEBI:597326"/>
    </ligand>
</feature>
<protein>
    <recommendedName>
        <fullName evidence="4 5">Kynureninase</fullName>
        <ecNumber evidence="4 5">3.7.1.3</ecNumber>
    </recommendedName>
    <alternativeName>
        <fullName evidence="4">L-kynurenine hydrolase</fullName>
    </alternativeName>
</protein>
<evidence type="ECO:0000256" key="2">
    <source>
        <dbReference type="ARBA" id="ARBA00022801"/>
    </source>
</evidence>
<dbReference type="EMBL" id="JBHSDR010000003">
    <property type="protein sequence ID" value="MFC4294128.1"/>
    <property type="molecule type" value="Genomic_DNA"/>
</dbReference>
<feature type="binding site" evidence="4">
    <location>
        <position position="197"/>
    </location>
    <ligand>
        <name>pyridoxal 5'-phosphate</name>
        <dbReference type="ChEBI" id="CHEBI:597326"/>
    </ligand>
</feature>
<comment type="pathway">
    <text evidence="4 6">Amino-acid degradation; L-kynurenine degradation; L-alanine and anthranilate from L-kynurenine: step 1/1.</text>
</comment>
<comment type="cofactor">
    <cofactor evidence="4 6">
        <name>pyridoxal 5'-phosphate</name>
        <dbReference type="ChEBI" id="CHEBI:597326"/>
    </cofactor>
</comment>
<dbReference type="Pfam" id="PF22580">
    <property type="entry name" value="KYNU_C"/>
    <property type="match status" value="1"/>
</dbReference>
<gene>
    <name evidence="4 7" type="primary">kynU</name>
    <name evidence="7" type="ORF">ACFO0A_03540</name>
</gene>
<dbReference type="PIRSF" id="PIRSF038800">
    <property type="entry name" value="KYNU"/>
    <property type="match status" value="1"/>
</dbReference>
<sequence>MSFADEARALDAADPLRSARDLFVLPEDVTYLDGNSLGALPRATAPRIADVVTGQWGTGLIRSWNDAHWIDLPQGVGAKIAPLIGARPNEVIACDSTSVNIYKLLCAALTLRPGRRVIVSEPGNFPTDIYMVQGLAALGLAEQRLARGNPIADFVDDDVAAVLLTHAHYKSGRLHDMAAVTAAVQARGALVIWDLSHSAGAVELDLDGVNADFAVGCGYKYLNGGPGAPAFLYVAARHQHAIANPLSGWMGHAAPFAFEDAYVPAPGITRMLSGTPPILGLAALECGVDTVAALGIPALAAKSRLLTDFFMRAIAGTCPSVECVSPAHPEPRGSQVSLRHPDAYAICRALIDRGVIGDFRDPDILRFGFTPAYVGFGDAWHAVELLAQVIEGRAYDRPEYRERAAVT</sequence>
<name>A0ABV8RM19_9SPHN</name>
<evidence type="ECO:0000256" key="5">
    <source>
        <dbReference type="NCBIfam" id="TIGR01814"/>
    </source>
</evidence>
<dbReference type="GO" id="GO:0030429">
    <property type="term" value="F:kynureninase activity"/>
    <property type="evidence" value="ECO:0007669"/>
    <property type="project" value="UniProtKB-EC"/>
</dbReference>
<dbReference type="InterPro" id="IPR015422">
    <property type="entry name" value="PyrdxlP-dep_Trfase_small"/>
</dbReference>
<dbReference type="SUPFAM" id="SSF53383">
    <property type="entry name" value="PLP-dependent transferases"/>
    <property type="match status" value="1"/>
</dbReference>
<keyword evidence="8" id="KW-1185">Reference proteome</keyword>
<feature type="binding site" evidence="4">
    <location>
        <position position="97"/>
    </location>
    <ligand>
        <name>pyridoxal 5'-phosphate</name>
        <dbReference type="ChEBI" id="CHEBI:597326"/>
    </ligand>
</feature>
<proteinExistence type="inferred from homology"/>
<comment type="subunit">
    <text evidence="4 6">Homodimer.</text>
</comment>
<evidence type="ECO:0000313" key="8">
    <source>
        <dbReference type="Proteomes" id="UP001595828"/>
    </source>
</evidence>
<comment type="catalytic activity">
    <reaction evidence="6">
        <text>3-hydroxy-L-kynurenine + H2O = 3-hydroxyanthranilate + L-alanine + H(+)</text>
        <dbReference type="Rhea" id="RHEA:25143"/>
        <dbReference type="ChEBI" id="CHEBI:15377"/>
        <dbReference type="ChEBI" id="CHEBI:15378"/>
        <dbReference type="ChEBI" id="CHEBI:36559"/>
        <dbReference type="ChEBI" id="CHEBI:57972"/>
        <dbReference type="ChEBI" id="CHEBI:58125"/>
        <dbReference type="EC" id="3.7.1.3"/>
    </reaction>
</comment>
<keyword evidence="3 4" id="KW-0663">Pyridoxal phosphate</keyword>